<dbReference type="GO" id="GO:0004792">
    <property type="term" value="F:thiosulfate-cyanide sulfurtransferase activity"/>
    <property type="evidence" value="ECO:0007669"/>
    <property type="project" value="InterPro"/>
</dbReference>
<dbReference type="AlphaFoldDB" id="A0A8K0EIL9"/>
<dbReference type="NCBIfam" id="NF008750">
    <property type="entry name" value="PRK11784.1-2"/>
    <property type="match status" value="1"/>
</dbReference>
<organism evidence="3 4">
    <name type="scientific">Branchiostoma lanceolatum</name>
    <name type="common">Common lancelet</name>
    <name type="synonym">Amphioxus lanceolatum</name>
    <dbReference type="NCBI Taxonomy" id="7740"/>
    <lineage>
        <taxon>Eukaryota</taxon>
        <taxon>Metazoa</taxon>
        <taxon>Chordata</taxon>
        <taxon>Cephalochordata</taxon>
        <taxon>Leptocardii</taxon>
        <taxon>Amphioxiformes</taxon>
        <taxon>Branchiostomatidae</taxon>
        <taxon>Branchiostoma</taxon>
    </lineage>
</organism>
<dbReference type="PANTHER" id="PTHR30401:SF0">
    <property type="entry name" value="TRNA 2-SELENOURIDINE SYNTHASE"/>
    <property type="match status" value="1"/>
</dbReference>
<sequence length="399" mass="45391">MFRTILPSSRVKRCPPLVAPDGKTFDLLQKISAQTLFWNMCRQKHYRLPQQTPDPFLPIASEVLDVRTPAEFAEDHVPGARNLPVLSNQERVKVGTLYNEDRFAARKLGAALISANIGSMIQDDLIDKPKDYSPLVYCWRGGQRSGSLGIILSQIGFKVYLLEGGYRTYRQTVARDLQELPAKFKFLMLSGMTGVGKTYLLHRLQEQGEQVLDLEGAARHKGSILGLWAGETQPSQKAFESSLRNSLAQFNPSRPVWLESESSKVGRLHIPAHLFEQMKAAHRIELHVPISWRIQQILRDYPHLTQDTAHLKELLQNLRKFHGGKKLDSWFCFIDNGRWEEFVESILREHYDPAYSKSVMRNSHGGLDVTTLQVDSMDGNYVQRTLLAELLSLGNRLQS</sequence>
<proteinExistence type="predicted"/>
<dbReference type="NCBIfam" id="TIGR03167">
    <property type="entry name" value="tRNA_sel_U_synt"/>
    <property type="match status" value="1"/>
</dbReference>
<dbReference type="Pfam" id="PF26341">
    <property type="entry name" value="AAA_SelU"/>
    <property type="match status" value="1"/>
</dbReference>
<evidence type="ECO:0000313" key="4">
    <source>
        <dbReference type="Proteomes" id="UP000838412"/>
    </source>
</evidence>
<evidence type="ECO:0000256" key="1">
    <source>
        <dbReference type="ARBA" id="ARBA00023266"/>
    </source>
</evidence>
<dbReference type="SMART" id="SM00450">
    <property type="entry name" value="RHOD"/>
    <property type="match status" value="1"/>
</dbReference>
<dbReference type="Pfam" id="PF00581">
    <property type="entry name" value="Rhodanese"/>
    <property type="match status" value="1"/>
</dbReference>
<dbReference type="Proteomes" id="UP000838412">
    <property type="component" value="Chromosome 2"/>
</dbReference>
<dbReference type="InterPro" id="IPR027417">
    <property type="entry name" value="P-loop_NTPase"/>
</dbReference>
<dbReference type="NCBIfam" id="NF008752">
    <property type="entry name" value="PRK11784.1-4"/>
    <property type="match status" value="1"/>
</dbReference>
<evidence type="ECO:0000259" key="2">
    <source>
        <dbReference type="SMART" id="SM00450"/>
    </source>
</evidence>
<gene>
    <name evidence="3" type="primary">Hypp1386</name>
    <name evidence="3" type="ORF">BLAG_LOCUS13984</name>
</gene>
<dbReference type="GO" id="GO:0002098">
    <property type="term" value="P:tRNA wobble uridine modification"/>
    <property type="evidence" value="ECO:0007669"/>
    <property type="project" value="InterPro"/>
</dbReference>
<dbReference type="InterPro" id="IPR058840">
    <property type="entry name" value="AAA_SelU"/>
</dbReference>
<dbReference type="InterPro" id="IPR017582">
    <property type="entry name" value="SelU"/>
</dbReference>
<dbReference type="EMBL" id="OV696687">
    <property type="protein sequence ID" value="CAH1254650.1"/>
    <property type="molecule type" value="Genomic_DNA"/>
</dbReference>
<name>A0A8K0EIL9_BRALA</name>
<keyword evidence="1" id="KW-0711">Selenium</keyword>
<feature type="domain" description="Rhodanese" evidence="2">
    <location>
        <begin position="41"/>
        <end position="175"/>
    </location>
</feature>
<dbReference type="InterPro" id="IPR036873">
    <property type="entry name" value="Rhodanese-like_dom_sf"/>
</dbReference>
<keyword evidence="4" id="KW-1185">Reference proteome</keyword>
<dbReference type="SUPFAM" id="SSF52821">
    <property type="entry name" value="Rhodanese/Cell cycle control phosphatase"/>
    <property type="match status" value="1"/>
</dbReference>
<dbReference type="SUPFAM" id="SSF52540">
    <property type="entry name" value="P-loop containing nucleoside triphosphate hydrolases"/>
    <property type="match status" value="1"/>
</dbReference>
<protein>
    <submittedName>
        <fullName evidence="3">Hypp1386 protein</fullName>
    </submittedName>
</protein>
<dbReference type="InterPro" id="IPR001307">
    <property type="entry name" value="Thiosulphate_STrfase_CS"/>
</dbReference>
<dbReference type="PANTHER" id="PTHR30401">
    <property type="entry name" value="TRNA 2-SELENOURIDINE SYNTHASE"/>
    <property type="match status" value="1"/>
</dbReference>
<dbReference type="GO" id="GO:0043828">
    <property type="term" value="F:tRNA 2-selenouridine synthase activity"/>
    <property type="evidence" value="ECO:0007669"/>
    <property type="project" value="InterPro"/>
</dbReference>
<dbReference type="OrthoDB" id="566238at2759"/>
<evidence type="ECO:0000313" key="3">
    <source>
        <dbReference type="EMBL" id="CAH1254650.1"/>
    </source>
</evidence>
<reference evidence="3" key="1">
    <citation type="submission" date="2022-01" db="EMBL/GenBank/DDBJ databases">
        <authorList>
            <person name="Braso-Vives M."/>
        </authorList>
    </citation>
    <scope>NUCLEOTIDE SEQUENCE</scope>
</reference>
<dbReference type="Gene3D" id="3.40.250.10">
    <property type="entry name" value="Rhodanese-like domain"/>
    <property type="match status" value="1"/>
</dbReference>
<dbReference type="PROSITE" id="PS00380">
    <property type="entry name" value="RHODANESE_1"/>
    <property type="match status" value="1"/>
</dbReference>
<accession>A0A8K0EIL9</accession>
<dbReference type="InterPro" id="IPR001763">
    <property type="entry name" value="Rhodanese-like_dom"/>
</dbReference>